<sequence length="201" mass="23569">MVHSGSWTQHKDIIKYVGFEKDWAVINRRTLVVLKTILKKLKDQDSSVRLDGLDGLTKLMLALEITATPQKEQIRALRLLIGQLYFFPSLYFKESKNMPFLSERMLRIGFFHASSFFDMGKEFYPLGIEAYKHLLKTHATHPSSQSHYVYWISWGYLQLKQYDEAIAWARKMPPCIGMTDAPARLEKWARQAKARQKKKKR</sequence>
<dbReference type="Gene3D" id="1.25.40.10">
    <property type="entry name" value="Tetratricopeptide repeat domain"/>
    <property type="match status" value="1"/>
</dbReference>
<evidence type="ECO:0008006" key="2">
    <source>
        <dbReference type="Google" id="ProtNLM"/>
    </source>
</evidence>
<gene>
    <name evidence="1" type="ORF">AMLFYP55_00578</name>
</gene>
<dbReference type="RefSeq" id="WP_102722564.1">
    <property type="nucleotide sequence ID" value="NZ_CACRSS010000016.1"/>
</dbReference>
<organism evidence="1">
    <name type="scientific">Akkermansia muciniphila</name>
    <dbReference type="NCBI Taxonomy" id="239935"/>
    <lineage>
        <taxon>Bacteria</taxon>
        <taxon>Pseudomonadati</taxon>
        <taxon>Verrucomicrobiota</taxon>
        <taxon>Verrucomicrobiia</taxon>
        <taxon>Verrucomicrobiales</taxon>
        <taxon>Akkermansiaceae</taxon>
        <taxon>Akkermansia</taxon>
    </lineage>
</organism>
<evidence type="ECO:0000313" key="1">
    <source>
        <dbReference type="EMBL" id="VYT08988.1"/>
    </source>
</evidence>
<reference evidence="1" key="1">
    <citation type="submission" date="2019-11" db="EMBL/GenBank/DDBJ databases">
        <authorList>
            <person name="Feng L."/>
        </authorList>
    </citation>
    <scope>NUCLEOTIDE SEQUENCE</scope>
    <source>
        <strain evidence="1">AMuciniphilaLFYP55</strain>
    </source>
</reference>
<name>A0A6N2TTP4_9BACT</name>
<dbReference type="OrthoDB" id="9958465at2"/>
<dbReference type="EMBL" id="CACRSS010000016">
    <property type="protein sequence ID" value="VYT08988.1"/>
    <property type="molecule type" value="Genomic_DNA"/>
</dbReference>
<dbReference type="AlphaFoldDB" id="A0A6N2TTP4"/>
<protein>
    <recommendedName>
        <fullName evidence="2">Tetratricopeptide repeat protein</fullName>
    </recommendedName>
</protein>
<accession>A0A6N2TTP4</accession>
<proteinExistence type="predicted"/>
<dbReference type="InterPro" id="IPR011990">
    <property type="entry name" value="TPR-like_helical_dom_sf"/>
</dbReference>